<dbReference type="HOGENOM" id="CLU_123823_0_0_3"/>
<dbReference type="AlphaFoldDB" id="K9Y0R0"/>
<geneLocation type="plasmid" evidence="1 2">
    <name>pSTA7437.02</name>
</geneLocation>
<keyword evidence="2" id="KW-1185">Reference proteome</keyword>
<proteinExistence type="predicted"/>
<dbReference type="EMBL" id="CP003655">
    <property type="protein sequence ID" value="AFZ38328.1"/>
    <property type="molecule type" value="Genomic_DNA"/>
</dbReference>
<accession>K9Y0R0</accession>
<evidence type="ECO:0000313" key="2">
    <source>
        <dbReference type="Proteomes" id="UP000010473"/>
    </source>
</evidence>
<reference evidence="2" key="1">
    <citation type="journal article" date="2013" name="Proc. Natl. Acad. Sci. U.S.A.">
        <title>Improving the coverage of the cyanobacterial phylum using diversity-driven genome sequencing.</title>
        <authorList>
            <person name="Shih P.M."/>
            <person name="Wu D."/>
            <person name="Latifi A."/>
            <person name="Axen S.D."/>
            <person name="Fewer D.P."/>
            <person name="Talla E."/>
            <person name="Calteau A."/>
            <person name="Cai F."/>
            <person name="Tandeau de Marsac N."/>
            <person name="Rippka R."/>
            <person name="Herdman M."/>
            <person name="Sivonen K."/>
            <person name="Coursin T."/>
            <person name="Laurent T."/>
            <person name="Goodwin L."/>
            <person name="Nolan M."/>
            <person name="Davenport K.W."/>
            <person name="Han C.S."/>
            <person name="Rubin E.M."/>
            <person name="Eisen J.A."/>
            <person name="Woyke T."/>
            <person name="Gugger M."/>
            <person name="Kerfeld C.A."/>
        </authorList>
    </citation>
    <scope>NUCLEOTIDE SEQUENCE [LARGE SCALE GENOMIC DNA]</scope>
    <source>
        <strain evidence="2">ATCC 29371 / PCC 7437</strain>
        <plasmid evidence="2">Plasmid pSTA7437.02</plasmid>
    </source>
</reference>
<evidence type="ECO:0000313" key="1">
    <source>
        <dbReference type="EMBL" id="AFZ38328.1"/>
    </source>
</evidence>
<name>K9Y0R0_STAC7</name>
<dbReference type="Proteomes" id="UP000010473">
    <property type="component" value="Plasmid pSTA7437.02"/>
</dbReference>
<sequence length="194" mass="22378">MDMRKKKFFAMTDQNRLTLDPTRPETLMEKYGIKRDAYYDRLKFLGIKHQKDSEHRCYLTDEQVNLMDELDLYIKENGKMEGFANNNSENNSGAMVKSEDTAIEQSSENIYVEPENPTDNLDVGQLIRKAAQLKARELATPDLVVRELANRMEEDDLPEDLKEKVSAVREAVNPKWTPGQLADTILAQYRSSRS</sequence>
<keyword evidence="1" id="KW-0614">Plasmid</keyword>
<dbReference type="KEGG" id="scs:Sta7437_4901"/>
<organism evidence="1 2">
    <name type="scientific">Stanieria cyanosphaera (strain ATCC 29371 / PCC 7437)</name>
    <dbReference type="NCBI Taxonomy" id="111780"/>
    <lineage>
        <taxon>Bacteria</taxon>
        <taxon>Bacillati</taxon>
        <taxon>Cyanobacteriota</taxon>
        <taxon>Cyanophyceae</taxon>
        <taxon>Pleurocapsales</taxon>
        <taxon>Dermocarpellaceae</taxon>
        <taxon>Stanieria</taxon>
    </lineage>
</organism>
<protein>
    <submittedName>
        <fullName evidence="1">Uncharacterized protein</fullName>
    </submittedName>
</protein>
<gene>
    <name evidence="1" type="ordered locus">Sta7437_4901</name>
</gene>